<sequence>MAASGSLKCCQMADYKTERAVNRREASVTAHLLSARLHVAFYSEYFLKIVVAM</sequence>
<dbReference type="EMBL" id="FQZE01000004">
    <property type="protein sequence ID" value="SHI65143.1"/>
    <property type="molecule type" value="Genomic_DNA"/>
</dbReference>
<accession>A0A1M6CW81</accession>
<dbReference type="AlphaFoldDB" id="A0A1M6CW81"/>
<dbReference type="STRING" id="1168035.SAMN05444280_104112"/>
<protein>
    <submittedName>
        <fullName evidence="1">Uncharacterized protein</fullName>
    </submittedName>
</protein>
<name>A0A1M6CW81_9BACT</name>
<evidence type="ECO:0000313" key="1">
    <source>
        <dbReference type="EMBL" id="SHI65143.1"/>
    </source>
</evidence>
<dbReference type="Proteomes" id="UP000184050">
    <property type="component" value="Unassembled WGS sequence"/>
</dbReference>
<proteinExistence type="predicted"/>
<reference evidence="1 2" key="1">
    <citation type="submission" date="2016-11" db="EMBL/GenBank/DDBJ databases">
        <authorList>
            <person name="Jaros S."/>
            <person name="Januszkiewicz K."/>
            <person name="Wedrychowicz H."/>
        </authorList>
    </citation>
    <scope>NUCLEOTIDE SEQUENCE [LARGE SCALE GENOMIC DNA]</scope>
    <source>
        <strain evidence="1 2">DSM 27063</strain>
    </source>
</reference>
<gene>
    <name evidence="1" type="ORF">SAMN05444280_104112</name>
</gene>
<evidence type="ECO:0000313" key="2">
    <source>
        <dbReference type="Proteomes" id="UP000184050"/>
    </source>
</evidence>
<organism evidence="1 2">
    <name type="scientific">Tangfeifania diversioriginum</name>
    <dbReference type="NCBI Taxonomy" id="1168035"/>
    <lineage>
        <taxon>Bacteria</taxon>
        <taxon>Pseudomonadati</taxon>
        <taxon>Bacteroidota</taxon>
        <taxon>Bacteroidia</taxon>
        <taxon>Marinilabiliales</taxon>
        <taxon>Prolixibacteraceae</taxon>
        <taxon>Tangfeifania</taxon>
    </lineage>
</organism>
<keyword evidence="2" id="KW-1185">Reference proteome</keyword>